<feature type="transmembrane region" description="Helical" evidence="2">
    <location>
        <begin position="3438"/>
        <end position="3465"/>
    </location>
</feature>
<evidence type="ECO:0000313" key="3">
    <source>
        <dbReference type="EMBL" id="KAK1444028.1"/>
    </source>
</evidence>
<protein>
    <recommendedName>
        <fullName evidence="5">Chorein N-terminal domain-containing protein</fullName>
    </recommendedName>
</protein>
<feature type="region of interest" description="Disordered" evidence="1">
    <location>
        <begin position="233"/>
        <end position="269"/>
    </location>
</feature>
<dbReference type="EMBL" id="JAVEPI010000002">
    <property type="protein sequence ID" value="KAK1444028.1"/>
    <property type="molecule type" value="Genomic_DNA"/>
</dbReference>
<feature type="transmembrane region" description="Helical" evidence="2">
    <location>
        <begin position="3485"/>
        <end position="3503"/>
    </location>
</feature>
<evidence type="ECO:0008006" key="5">
    <source>
        <dbReference type="Google" id="ProtNLM"/>
    </source>
</evidence>
<organism evidence="3 4">
    <name type="scientific">Babesia gibsoni</name>
    <dbReference type="NCBI Taxonomy" id="33632"/>
    <lineage>
        <taxon>Eukaryota</taxon>
        <taxon>Sar</taxon>
        <taxon>Alveolata</taxon>
        <taxon>Apicomplexa</taxon>
        <taxon>Aconoidasida</taxon>
        <taxon>Piroplasmida</taxon>
        <taxon>Babesiidae</taxon>
        <taxon>Babesia</taxon>
    </lineage>
</organism>
<comment type="caution">
    <text evidence="3">The sequence shown here is derived from an EMBL/GenBank/DDBJ whole genome shotgun (WGS) entry which is preliminary data.</text>
</comment>
<reference evidence="3" key="1">
    <citation type="submission" date="2023-08" db="EMBL/GenBank/DDBJ databases">
        <title>Draft sequence of the Babesia gibsoni genome.</title>
        <authorList>
            <person name="Yamagishi J.Y."/>
            <person name="Xuan X.X."/>
        </authorList>
    </citation>
    <scope>NUCLEOTIDE SEQUENCE</scope>
    <source>
        <strain evidence="3">Azabu</strain>
    </source>
</reference>
<dbReference type="Proteomes" id="UP001230268">
    <property type="component" value="Unassembled WGS sequence"/>
</dbReference>
<proteinExistence type="predicted"/>
<keyword evidence="2" id="KW-0472">Membrane</keyword>
<evidence type="ECO:0000256" key="2">
    <source>
        <dbReference type="SAM" id="Phobius"/>
    </source>
</evidence>
<accession>A0AAD8UUG6</accession>
<feature type="transmembrane region" description="Helical" evidence="2">
    <location>
        <begin position="3406"/>
        <end position="3426"/>
    </location>
</feature>
<feature type="compositionally biased region" description="Basic residues" evidence="1">
    <location>
        <begin position="242"/>
        <end position="254"/>
    </location>
</feature>
<sequence>MLHKIIDHLIKTFGREVLEQWIPLDRLSITSIADPELKLTNIPLPEKLFDSPSIPFLPVKSNIGSVTVRCPWKAFLNNDANLPLSVEIHNVEAVIRFKRITEWNPEHVKNTLLSTRDELLRKWNSLTSSLSYLSGKKTTHGSKAVHLINSLDITFHNVKVVLLDNLLYKEPFSITIETKHVRCSGMKPDEPSLNDEERQGVAMSFLSALWFRSTEVHAWHSIYYSEADEPGGCMPDENTKQHPSKGRAARRRRTYGKDGDETAASDCSHSSDELFGNVNDIDATQQVYPAQDSGLWNLCMGGCSNPTEHPWTEFLAAEVSSADESLTHILKGPYKSCNITPPRGIRFDLVFKNWNLMAFAGLDNMPKQQKKTVQLTFTAAGEEAEVSDVYAPCFDGSGRFEPYDLTLTSAGAEVLYNIIKYLQLASSYRELSSGCINSTPDVADCERYIKIISSSQWTHKEENDVKFVQNFERNVPFHILLKLRNIVKASQKGRVAARTCFLIADCCSQNDSGDTENEFVEAGSTRHYEWFEGESCIRIIFAHLNLCVVPLTRCRENGIVPATMIQVGMFAFQGKSLGKRSTYKVLACKPNIRMGDVHVDVRRRTFSAKVFLLPDCGSESLLCYPEMMFTQPYEFFKDYGADDLERCLKENEYSGNTTLRIIIERYIDNIKHLHIMVPKIVVLFNVLAKLDTLLDEAFWTMDFITIEQFVERSRKKGYSNESFAAALMSHIQKVSSRTICRMDMYGIMARALFKSGLQFKYSPGLDIGGLDNSTQKQPQQSVLDWFLENDRELNTWKYCEDIQDPFSFKHMITRKCDDPGAGKIDRVPNTVYCRENFVAELDSKPMRNNPVFVLVPGSESRFTMNSKVLSYMNTLRRWYNNTRAIELPQIFTTGLANMYSLTLSVRNLVLTRDSGDDFTYCLLEDVNLSSLDVDESVTDLASIGSIHILKRLNAVCIEVLKAEALLGNNLRIFVLVVEHIMNIYKYVNYVDRFICALKVLTNMEMQEVNYFVSVSGNSDVCRMLRQEFYESSPHAEKDCSSDFLNALEGKVNAIASDKKVVFISAGSAKINMTSENALYEISLYKTQVEVQGKERVMACLGNMSVCVIENDMSKIILCSKPMNLGSQGTAIHDIVENGQIALDYKNNKSRYINVEVRNVHHVLDMQFCKRIVEIVKQFKLPLSQVKSEKENKISCNVMLHHSSCHYAGIGAVIDLYAVVNVVYGGATKCISLKIPRYHATFTKSLTTRVFAVSLLDTNFELKCFSRTDNSIAYDTTAGKTLSTDQMVLKATLDLSHFVIWGIHNVPSGTELKNEFEDVNEAAMNLEMLLHETWFNHMTIATLPSLYDDTPMVLVPLFATQYSKAARLTPMLNHAWITDWLISASRSVLPHLCDGAAANIMKILSKESVHQRNHSMIKAAASIVFCDDAIVAMGELNLSSLGAFLHCESIMQIVDLFSQCKTLMGRSVASKEKKRKKKVNILKINITMDSIDVTCASDVEINNHNTMCSSLLPTTIADTPLPRKRPMSGTSAFHILCMYRFPRVMLVSDALCSIILQTGATLRTVNELYNRMDEMEELREHFLFDHTEVLQDSKYQATLHFFDNNYKEGRGRIISLKCDTLNTVVFTTKDRYEFWNDVVRKTVPDETMHSPTFVEEFKKVLKLEMTDGTMDLCVASSSLYATKLTISKMNIIDAWDRSLLENLYDTRCAMGNLGSLDEAGFPSTGDQVGINVSVVDDVLNIKVSLEHSRSEIQINGVNLILGIIQDLKLLSLLFSGKKKSKERKKLMRIEVILNLHELWLYPSLWDNENTDLSHCPVTSIGEGKDKCASVGYSENTIPQVLKTAKEVKYKLLHSSAHVLSGATNELLLCSDNVIGCLISLSISSSKKGNSKVGLKYMGVALGMPKIVDGVKMLMDERNDYIFNNIEMDERMLFEVRESVLKSKVVDNDHVVIAFNASKPKLSVNVDQLFQLLLLKKTVIESAIAVLKVHRAIVKGKRDHASDVAESLPIGYDLIDEIKLVAAKYNLPMVDLSNVHGSIYNVPAEVLEKNRLSLEHRERESMLFNKAIRFIDKLIWKDGSRQLSLSLSLNDCKCVLFSLKTELVLNVNLQQMSFDLTYTSPTFKRRTIVDSTIIFNVTTYYSNLNYHDTVLKTTVLSTQVAYEGLACEMPSLDINIHVSGLAVEVNACLMQLINQLKHVSSMVSSESVDRKAKYERALKLYNELDLDVSLIGSQTGRKAIVDVMQLPSQRYTQISDKELYICVKDATANWSGHNALQMVTGQFEAVSAAATSINSKSDWVMREGKNLLFGNSNNVKSLLNMLNGQGGNSSNEFNIEEIFKSDRSLLLIGKYQTEQTGARLFSVPNSRGLILIEQFMSEDDSPYAIMSSSIRIQNATDIPLGIRIDHKLGYFTKVAYRLTQHPKPKDRLKDMSLEPYTSSCVPLSWFGTGMMPVIGPKIDDDSDLTLSDKVPFQFLHSLLNMNRLTVSEFERSQDFVLRFRGFLSLKCSVLAREAAGGEDCGSCFYHFVIKIEPMVKLVNILPCDIHVALSLNRVKLVDDLRMETNNTSAKISNYKVQTRLKTGDELGIPFSEQKLFMRISVYGTQLEGSNSDSMSSADDFEYVSPVFQIYLPTVGTASIVKMLKIYKGSVNALLHYTHDKQQRDLKEFEDHLKSMCVSIDLSRHDIRIWWPFIFENMSNNPLLINGFLLEPMGRFFGNLHDASNCRIRAVIYNDSSIEEGKQVMHSMSQCVKLDLTSTTDFRPPINLVIPLQKRCMTQVSISESGMKVEGVLESIVNNNNVKHARRYIGHELINEDYKSFENDTNNDDKSSDVDVVSNNNAFLCLGSTVRYAKYPYNMCKIVSVTNLYTFVNNLPFTICVRGNPEEHERRDIDVCKISSDVIIKPGETGALHSPFQGAYIIKVENDICSGIFSLQYPSLPYVFQLELNSNNVTYSTVATRGLLIQVNVISGFFEGSKMPYSYNGYYFVLSFPHKPQYQILNLTKYTLSYTVPENMNTIESKLVDSYESREPAWIRTPLNKIGILPPTCITHYVPSALSKSQHILQICLKVLNVDSCEWHIEQVNFVREGYHVINFVKNGENMVLYATLIIRSNGTRIITIVDSKPAAIELNRIENSCSMVQRLQWSNINLSFLTPRITVTLSIKRKVILALHLTNSSFGISITPSKSTYFEREDKDVSSLEPRCNMVEFDGVVQSIHIDHFVQGYIPVILKSSAKPTSLQESFLHMRVASSNFMALGLPVYDLIQIKLSPLSINIEICVIEQLIESIESMVKSPIGNVKTDVEPLERNTEIVIPQPKWVEMEPAPPVYIRKLTVEPINLILSIRTSSLQLAHQTMRLLDALPLDTPCVCVHFAREERGYMIVGWKELMHSLKNSYLRQLIRQSLPSAWLSNSFAFLYGILKGLALLAIQPAKNTIKFRNPLEGFTIGICNGIMFLALYIAGGAAQSIGHVLNIFHKIMGGHKSKPQGVIDAMWLGLNVFLLHVFYRPWKKLFNDFSNSQSRGDGILKTSVGVVLNMGRCAISPVIGVVNMLITIVEGFSNVLLGDIEQFTHVYERDQLEKVMPTTYNVTERVQEKSEVGNTQASFVRRMKTSIALRKRAN</sequence>
<gene>
    <name evidence="3" type="ORF">BgAZ_209040</name>
</gene>
<keyword evidence="2" id="KW-1133">Transmembrane helix</keyword>
<evidence type="ECO:0000313" key="4">
    <source>
        <dbReference type="Proteomes" id="UP001230268"/>
    </source>
</evidence>
<keyword evidence="2" id="KW-0812">Transmembrane</keyword>
<keyword evidence="4" id="KW-1185">Reference proteome</keyword>
<evidence type="ECO:0000256" key="1">
    <source>
        <dbReference type="SAM" id="MobiDB-lite"/>
    </source>
</evidence>
<name>A0AAD8UUG6_BABGI</name>